<comment type="caution">
    <text evidence="1">The sequence shown here is derived from an EMBL/GenBank/DDBJ whole genome shotgun (WGS) entry which is preliminary data.</text>
</comment>
<sequence>MLQIAAPPVAESHAVFRRCGPLEVCPDSKLSAAEEHAPVRRCGPLEICTDSEPVAPVRRCLPLEICTDSEPVAPVRKRCGPLEIEQDIG</sequence>
<dbReference type="EMBL" id="JOKZ01000129">
    <property type="protein sequence ID" value="KKP02960.1"/>
    <property type="molecule type" value="Genomic_DNA"/>
</dbReference>
<dbReference type="AlphaFoldDB" id="A0A0F9XEF5"/>
<accession>A0A0F9XEF5</accession>
<name>A0A0F9XEF5_TRIHA</name>
<evidence type="ECO:0000313" key="2">
    <source>
        <dbReference type="Proteomes" id="UP000034112"/>
    </source>
</evidence>
<dbReference type="Proteomes" id="UP000034112">
    <property type="component" value="Unassembled WGS sequence"/>
</dbReference>
<gene>
    <name evidence="1" type="ORF">THAR02_04937</name>
</gene>
<proteinExistence type="predicted"/>
<evidence type="ECO:0000313" key="1">
    <source>
        <dbReference type="EMBL" id="KKP02960.1"/>
    </source>
</evidence>
<protein>
    <submittedName>
        <fullName evidence="1">Uncharacterized protein</fullName>
    </submittedName>
</protein>
<organism evidence="1 2">
    <name type="scientific">Trichoderma harzianum</name>
    <name type="common">Hypocrea lixii</name>
    <dbReference type="NCBI Taxonomy" id="5544"/>
    <lineage>
        <taxon>Eukaryota</taxon>
        <taxon>Fungi</taxon>
        <taxon>Dikarya</taxon>
        <taxon>Ascomycota</taxon>
        <taxon>Pezizomycotina</taxon>
        <taxon>Sordariomycetes</taxon>
        <taxon>Hypocreomycetidae</taxon>
        <taxon>Hypocreales</taxon>
        <taxon>Hypocreaceae</taxon>
        <taxon>Trichoderma</taxon>
    </lineage>
</organism>
<reference evidence="2" key="1">
    <citation type="journal article" date="2015" name="Genome Announc.">
        <title>Draft whole-genome sequence of the biocontrol agent Trichoderma harzianum T6776.</title>
        <authorList>
            <person name="Baroncelli R."/>
            <person name="Piaggeschi G."/>
            <person name="Fiorini L."/>
            <person name="Bertolini E."/>
            <person name="Zapparata A."/>
            <person name="Pe M.E."/>
            <person name="Sarrocco S."/>
            <person name="Vannacci G."/>
        </authorList>
    </citation>
    <scope>NUCLEOTIDE SEQUENCE [LARGE SCALE GENOMIC DNA]</scope>
    <source>
        <strain evidence="2">T6776</strain>
    </source>
</reference>